<comment type="caution">
    <text evidence="2">The sequence shown here is derived from an EMBL/GenBank/DDBJ whole genome shotgun (WGS) entry which is preliminary data.</text>
</comment>
<dbReference type="PRINTS" id="PR00385">
    <property type="entry name" value="P450"/>
</dbReference>
<dbReference type="Gene3D" id="1.10.630.10">
    <property type="entry name" value="Cytochrome P450"/>
    <property type="match status" value="1"/>
</dbReference>
<accession>A0AAD3HE71</accession>
<evidence type="ECO:0000256" key="1">
    <source>
        <dbReference type="ARBA" id="ARBA00010617"/>
    </source>
</evidence>
<dbReference type="InterPro" id="IPR036396">
    <property type="entry name" value="Cyt_P450_sf"/>
</dbReference>
<reference evidence="2 3" key="1">
    <citation type="journal article" date="2021" name="Sci. Rep.">
        <title>The genome of the diatom Chaetoceros tenuissimus carries an ancient integrated fragment of an extant virus.</title>
        <authorList>
            <person name="Hongo Y."/>
            <person name="Kimura K."/>
            <person name="Takaki Y."/>
            <person name="Yoshida Y."/>
            <person name="Baba S."/>
            <person name="Kobayashi G."/>
            <person name="Nagasaki K."/>
            <person name="Hano T."/>
            <person name="Tomaru Y."/>
        </authorList>
    </citation>
    <scope>NUCLEOTIDE SEQUENCE [LARGE SCALE GENOMIC DNA]</scope>
    <source>
        <strain evidence="2 3">NIES-3715</strain>
    </source>
</reference>
<dbReference type="GO" id="GO:0020037">
    <property type="term" value="F:heme binding"/>
    <property type="evidence" value="ECO:0007669"/>
    <property type="project" value="InterPro"/>
</dbReference>
<dbReference type="EMBL" id="BLLK01000069">
    <property type="protein sequence ID" value="GFH60380.1"/>
    <property type="molecule type" value="Genomic_DNA"/>
</dbReference>
<dbReference type="GO" id="GO:0016705">
    <property type="term" value="F:oxidoreductase activity, acting on paired donors, with incorporation or reduction of molecular oxygen"/>
    <property type="evidence" value="ECO:0007669"/>
    <property type="project" value="InterPro"/>
</dbReference>
<keyword evidence="3" id="KW-1185">Reference proteome</keyword>
<organism evidence="2 3">
    <name type="scientific">Chaetoceros tenuissimus</name>
    <dbReference type="NCBI Taxonomy" id="426638"/>
    <lineage>
        <taxon>Eukaryota</taxon>
        <taxon>Sar</taxon>
        <taxon>Stramenopiles</taxon>
        <taxon>Ochrophyta</taxon>
        <taxon>Bacillariophyta</taxon>
        <taxon>Coscinodiscophyceae</taxon>
        <taxon>Chaetocerotophycidae</taxon>
        <taxon>Chaetocerotales</taxon>
        <taxon>Chaetocerotaceae</taxon>
        <taxon>Chaetoceros</taxon>
    </lineage>
</organism>
<gene>
    <name evidence="2" type="ORF">CTEN210_16856</name>
</gene>
<protein>
    <recommendedName>
        <fullName evidence="4">Cytochrome P450</fullName>
    </recommendedName>
</protein>
<dbReference type="Pfam" id="PF00067">
    <property type="entry name" value="p450"/>
    <property type="match status" value="1"/>
</dbReference>
<dbReference type="AlphaFoldDB" id="A0AAD3HE71"/>
<dbReference type="InterPro" id="IPR050121">
    <property type="entry name" value="Cytochrome_P450_monoxygenase"/>
</dbReference>
<evidence type="ECO:0008006" key="4">
    <source>
        <dbReference type="Google" id="ProtNLM"/>
    </source>
</evidence>
<dbReference type="PANTHER" id="PTHR24305">
    <property type="entry name" value="CYTOCHROME P450"/>
    <property type="match status" value="1"/>
</dbReference>
<evidence type="ECO:0000313" key="3">
    <source>
        <dbReference type="Proteomes" id="UP001054902"/>
    </source>
</evidence>
<dbReference type="Proteomes" id="UP001054902">
    <property type="component" value="Unassembled WGS sequence"/>
</dbReference>
<dbReference type="GO" id="GO:0004497">
    <property type="term" value="F:monooxygenase activity"/>
    <property type="evidence" value="ECO:0007669"/>
    <property type="project" value="InterPro"/>
</dbReference>
<proteinExistence type="inferred from homology"/>
<dbReference type="InterPro" id="IPR001128">
    <property type="entry name" value="Cyt_P450"/>
</dbReference>
<dbReference type="SUPFAM" id="SSF48264">
    <property type="entry name" value="Cytochrome P450"/>
    <property type="match status" value="1"/>
</dbReference>
<sequence>MMKSKQKESKFPSMKERIAYTRECAAKHCPVMKGVDPSISFVIDSNVAKRILEEHELKSYDSDEDLAGDCQYANLYKPPKPRKLLDCALTNVNGDVWKRQRYCISRAFAVPKKMREKWSIFAAKKFLDALSKDQSSNSRGSGGKKKLLSFCSMKCKKKGVDIRKVSKEVAVCTLLVAVLGEEYGTRKDLIEALSLMFLDNLEPRRDEECSLETKQIVTHIDTLIRCFIDNVASTPDQLQNDCLLQRLLRFEIENPSDNDNYLTRDEIVSNVFSALLAGSQTICTTITGVFCFLAGRNDLQLDLKIGNLTPKDVVQETLRIFPPVAGLPRFAADCELTIAKNDIRTEFEKSQVFIIDLLAFAHSGCSESLEFHPEETKDSQAQPWGIGKRKCPAGIISLDCISKVLSSIANEYTWTFLNEKTHFKDRYGSGGWIEDIQYRPTLQFPCELRLQFSRHDEE</sequence>
<name>A0AAD3HE71_9STRA</name>
<dbReference type="GO" id="GO:0005506">
    <property type="term" value="F:iron ion binding"/>
    <property type="evidence" value="ECO:0007669"/>
    <property type="project" value="InterPro"/>
</dbReference>
<evidence type="ECO:0000313" key="2">
    <source>
        <dbReference type="EMBL" id="GFH60380.1"/>
    </source>
</evidence>
<dbReference type="PANTHER" id="PTHR24305:SF166">
    <property type="entry name" value="CYTOCHROME P450 12A4, MITOCHONDRIAL-RELATED"/>
    <property type="match status" value="1"/>
</dbReference>
<comment type="similarity">
    <text evidence="1">Belongs to the cytochrome P450 family.</text>
</comment>